<comment type="caution">
    <text evidence="4">The sequence shown here is derived from an EMBL/GenBank/DDBJ whole genome shotgun (WGS) entry which is preliminary data.</text>
</comment>
<evidence type="ECO:0000313" key="5">
    <source>
        <dbReference type="Proteomes" id="UP000295083"/>
    </source>
</evidence>
<dbReference type="SMART" id="SM00248">
    <property type="entry name" value="ANK"/>
    <property type="match status" value="2"/>
</dbReference>
<dbReference type="AlphaFoldDB" id="A0A4R8PM74"/>
<feature type="repeat" description="ANK" evidence="3">
    <location>
        <begin position="34"/>
        <end position="70"/>
    </location>
</feature>
<protein>
    <submittedName>
        <fullName evidence="4">Putative ankyrin repeat protein L93</fullName>
    </submittedName>
</protein>
<dbReference type="EMBL" id="QAPG01010712">
    <property type="protein sequence ID" value="TDZ13474.1"/>
    <property type="molecule type" value="Genomic_DNA"/>
</dbReference>
<dbReference type="Gene3D" id="1.25.40.20">
    <property type="entry name" value="Ankyrin repeat-containing domain"/>
    <property type="match status" value="1"/>
</dbReference>
<sequence>MGPTPLMGAARLHKTEGIKLLLDAGADVNAASLTGATALMYATAQDRTLKTAAVLKMLLDHGAQVSQAGDAGRTALDYALGALALYKSVSPYPKEWVEEFKRQRVAAVLVLLVYASAEAHNRIRDQPIDDLVQKLLQAARWKIAKSRHVRPYERDVYSIY</sequence>
<dbReference type="InterPro" id="IPR036770">
    <property type="entry name" value="Ankyrin_rpt-contain_sf"/>
</dbReference>
<accession>A0A4R8PM74</accession>
<evidence type="ECO:0000256" key="1">
    <source>
        <dbReference type="ARBA" id="ARBA00022737"/>
    </source>
</evidence>
<keyword evidence="1" id="KW-0677">Repeat</keyword>
<evidence type="ECO:0000256" key="3">
    <source>
        <dbReference type="PROSITE-ProRule" id="PRU00023"/>
    </source>
</evidence>
<evidence type="ECO:0000256" key="2">
    <source>
        <dbReference type="ARBA" id="ARBA00023043"/>
    </source>
</evidence>
<dbReference type="SUPFAM" id="SSF48403">
    <property type="entry name" value="Ankyrin repeat"/>
    <property type="match status" value="1"/>
</dbReference>
<organism evidence="4 5">
    <name type="scientific">Colletotrichum spinosum</name>
    <dbReference type="NCBI Taxonomy" id="1347390"/>
    <lineage>
        <taxon>Eukaryota</taxon>
        <taxon>Fungi</taxon>
        <taxon>Dikarya</taxon>
        <taxon>Ascomycota</taxon>
        <taxon>Pezizomycotina</taxon>
        <taxon>Sordariomycetes</taxon>
        <taxon>Hypocreomycetidae</taxon>
        <taxon>Glomerellales</taxon>
        <taxon>Glomerellaceae</taxon>
        <taxon>Colletotrichum</taxon>
        <taxon>Colletotrichum orbiculare species complex</taxon>
    </lineage>
</organism>
<keyword evidence="5" id="KW-1185">Reference proteome</keyword>
<dbReference type="PROSITE" id="PS50088">
    <property type="entry name" value="ANK_REPEAT"/>
    <property type="match status" value="2"/>
</dbReference>
<dbReference type="PANTHER" id="PTHR24171">
    <property type="entry name" value="ANKYRIN REPEAT DOMAIN-CONTAINING PROTEIN 39-RELATED"/>
    <property type="match status" value="1"/>
</dbReference>
<keyword evidence="2 3" id="KW-0040">ANK repeat</keyword>
<feature type="repeat" description="ANK" evidence="3">
    <location>
        <begin position="1"/>
        <end position="33"/>
    </location>
</feature>
<reference evidence="4 5" key="1">
    <citation type="submission" date="2018-11" db="EMBL/GenBank/DDBJ databases">
        <title>Genome sequence and assembly of Colletotrichum spinosum.</title>
        <authorList>
            <person name="Gan P."/>
            <person name="Shirasu K."/>
        </authorList>
    </citation>
    <scope>NUCLEOTIDE SEQUENCE [LARGE SCALE GENOMIC DNA]</scope>
    <source>
        <strain evidence="4 5">CBS 515.97</strain>
    </source>
</reference>
<name>A0A4R8PM74_9PEZI</name>
<gene>
    <name evidence="4" type="primary">MIMI_L93</name>
    <name evidence="4" type="ORF">C8035_v004467</name>
</gene>
<dbReference type="Pfam" id="PF12796">
    <property type="entry name" value="Ank_2"/>
    <property type="match status" value="1"/>
</dbReference>
<dbReference type="Proteomes" id="UP000295083">
    <property type="component" value="Unassembled WGS sequence"/>
</dbReference>
<dbReference type="PROSITE" id="PS50297">
    <property type="entry name" value="ANK_REP_REGION"/>
    <property type="match status" value="1"/>
</dbReference>
<evidence type="ECO:0000313" key="4">
    <source>
        <dbReference type="EMBL" id="TDZ13474.1"/>
    </source>
</evidence>
<proteinExistence type="predicted"/>
<dbReference type="InterPro" id="IPR002110">
    <property type="entry name" value="Ankyrin_rpt"/>
</dbReference>